<evidence type="ECO:0000313" key="9">
    <source>
        <dbReference type="Proteomes" id="UP000194457"/>
    </source>
</evidence>
<keyword evidence="3" id="KW-0472">Membrane</keyword>
<keyword evidence="2 3" id="KW-0961">Cell wall biogenesis/degradation</keyword>
<dbReference type="RefSeq" id="WP_086900719.1">
    <property type="nucleotide sequence ID" value="NZ_CP021358.1"/>
</dbReference>
<evidence type="ECO:0000256" key="4">
    <source>
        <dbReference type="RuleBase" id="RU003495"/>
    </source>
</evidence>
<dbReference type="SUPFAM" id="SSF50685">
    <property type="entry name" value="Barwin-like endoglucanases"/>
    <property type="match status" value="1"/>
</dbReference>
<keyword evidence="3 8" id="KW-0449">Lipoprotein</keyword>
<feature type="region of interest" description="Disordered" evidence="5">
    <location>
        <begin position="31"/>
        <end position="59"/>
    </location>
</feature>
<feature type="domain" description="RlpA-like protein double-psi beta-barrel" evidence="7">
    <location>
        <begin position="37"/>
        <end position="126"/>
    </location>
</feature>
<dbReference type="GO" id="GO:0000270">
    <property type="term" value="P:peptidoglycan metabolic process"/>
    <property type="evidence" value="ECO:0007669"/>
    <property type="project" value="UniProtKB-UniRule"/>
</dbReference>
<keyword evidence="3" id="KW-0564">Palmitate</keyword>
<keyword evidence="3" id="KW-1003">Cell membrane</keyword>
<dbReference type="GO" id="GO:0005886">
    <property type="term" value="C:plasma membrane"/>
    <property type="evidence" value="ECO:0007669"/>
    <property type="project" value="UniProtKB-SubCell"/>
</dbReference>
<evidence type="ECO:0000313" key="8">
    <source>
        <dbReference type="EMBL" id="ART63539.1"/>
    </source>
</evidence>
<dbReference type="InterPro" id="IPR012997">
    <property type="entry name" value="RplA"/>
</dbReference>
<feature type="compositionally biased region" description="Low complexity" evidence="5">
    <location>
        <begin position="31"/>
        <end position="44"/>
    </location>
</feature>
<dbReference type="InterPro" id="IPR036908">
    <property type="entry name" value="RlpA-like_sf"/>
</dbReference>
<dbReference type="Proteomes" id="UP000194457">
    <property type="component" value="Chromosome"/>
</dbReference>
<comment type="similarity">
    <text evidence="3 4">Belongs to the RlpA family.</text>
</comment>
<evidence type="ECO:0000259" key="7">
    <source>
        <dbReference type="Pfam" id="PF03330"/>
    </source>
</evidence>
<gene>
    <name evidence="3" type="primary">rlpA</name>
    <name evidence="8" type="ORF">B9H00_11120</name>
</gene>
<comment type="function">
    <text evidence="3">Lytic transglycosylase with a strong preference for naked glycan strands that lack stem peptides.</text>
</comment>
<dbReference type="Pfam" id="PF03330">
    <property type="entry name" value="DPBB_1"/>
    <property type="match status" value="1"/>
</dbReference>
<evidence type="ECO:0000256" key="5">
    <source>
        <dbReference type="SAM" id="MobiDB-lite"/>
    </source>
</evidence>
<evidence type="ECO:0000256" key="3">
    <source>
        <dbReference type="HAMAP-Rule" id="MF_02071"/>
    </source>
</evidence>
<dbReference type="PROSITE" id="PS51257">
    <property type="entry name" value="PROKAR_LIPOPROTEIN"/>
    <property type="match status" value="1"/>
</dbReference>
<organism evidence="8 9">
    <name type="scientific">Kushneria marisflavi</name>
    <dbReference type="NCBI Taxonomy" id="157779"/>
    <lineage>
        <taxon>Bacteria</taxon>
        <taxon>Pseudomonadati</taxon>
        <taxon>Pseudomonadota</taxon>
        <taxon>Gammaproteobacteria</taxon>
        <taxon>Oceanospirillales</taxon>
        <taxon>Halomonadaceae</taxon>
        <taxon>Kushneria</taxon>
    </lineage>
</organism>
<name>A0A240UR85_9GAMM</name>
<keyword evidence="6" id="KW-0732">Signal</keyword>
<keyword evidence="9" id="KW-1185">Reference proteome</keyword>
<proteinExistence type="inferred from homology"/>
<dbReference type="AlphaFoldDB" id="A0A240UR85"/>
<dbReference type="OrthoDB" id="9779128at2"/>
<dbReference type="GO" id="GO:0008932">
    <property type="term" value="F:lytic endotransglycosylase activity"/>
    <property type="evidence" value="ECO:0007669"/>
    <property type="project" value="UniProtKB-UniRule"/>
</dbReference>
<dbReference type="EC" id="4.2.2.-" evidence="3"/>
<dbReference type="GO" id="GO:0071555">
    <property type="term" value="P:cell wall organization"/>
    <property type="evidence" value="ECO:0007669"/>
    <property type="project" value="UniProtKB-KW"/>
</dbReference>
<feature type="signal peptide" evidence="6">
    <location>
        <begin position="1"/>
        <end position="22"/>
    </location>
</feature>
<dbReference type="CDD" id="cd22268">
    <property type="entry name" value="DPBB_RlpA-like"/>
    <property type="match status" value="1"/>
</dbReference>
<evidence type="ECO:0000256" key="1">
    <source>
        <dbReference type="ARBA" id="ARBA00023239"/>
    </source>
</evidence>
<dbReference type="PANTHER" id="PTHR34183:SF8">
    <property type="entry name" value="ENDOLYTIC PEPTIDOGLYCAN TRANSGLYCOSYLASE RLPA-RELATED"/>
    <property type="match status" value="1"/>
</dbReference>
<protein>
    <recommendedName>
        <fullName evidence="3">Endolytic peptidoglycan transglycosylase RlpA</fullName>
        <ecNumber evidence="3">4.2.2.-</ecNumber>
    </recommendedName>
</protein>
<sequence length="130" mass="14082">MPNRDWSKVQPILALLCLLALAGCAGQQMSDAPGASASGEASYYSDRHQGARTASGERYNRSAMTAAHRTLAFGTRVRVTNLNNQRQTVVRINDRGPFSRGRIIDLSRAAAEQIGMIRSGVAPVRVEVLK</sequence>
<accession>A0A240UR85</accession>
<dbReference type="InterPro" id="IPR034718">
    <property type="entry name" value="RlpA"/>
</dbReference>
<dbReference type="KEGG" id="kma:B9H00_11120"/>
<comment type="subcellular location">
    <subcellularLocation>
        <location evidence="3">Cell membrane</location>
        <topology evidence="3">Lipid-anchor</topology>
    </subcellularLocation>
</comment>
<evidence type="ECO:0000256" key="2">
    <source>
        <dbReference type="ARBA" id="ARBA00023316"/>
    </source>
</evidence>
<dbReference type="EMBL" id="CP021358">
    <property type="protein sequence ID" value="ART63539.1"/>
    <property type="molecule type" value="Genomic_DNA"/>
</dbReference>
<dbReference type="PANTHER" id="PTHR34183">
    <property type="entry name" value="ENDOLYTIC PEPTIDOGLYCAN TRANSGLYCOSYLASE RLPA"/>
    <property type="match status" value="1"/>
</dbReference>
<dbReference type="HAMAP" id="MF_02071">
    <property type="entry name" value="RlpA"/>
    <property type="match status" value="1"/>
</dbReference>
<evidence type="ECO:0000256" key="6">
    <source>
        <dbReference type="SAM" id="SignalP"/>
    </source>
</evidence>
<dbReference type="InterPro" id="IPR009009">
    <property type="entry name" value="RlpA-like_DPBB"/>
</dbReference>
<keyword evidence="1 3" id="KW-0456">Lyase</keyword>
<dbReference type="NCBIfam" id="TIGR00413">
    <property type="entry name" value="rlpA"/>
    <property type="match status" value="1"/>
</dbReference>
<reference evidence="8 9" key="1">
    <citation type="submission" date="2017-05" db="EMBL/GenBank/DDBJ databases">
        <authorList>
            <person name="Song R."/>
            <person name="Chenine A.L."/>
            <person name="Ruprecht R.M."/>
        </authorList>
    </citation>
    <scope>NUCLEOTIDE SEQUENCE [LARGE SCALE GENOMIC DNA]</scope>
    <source>
        <strain evidence="8">SW32</strain>
    </source>
</reference>
<dbReference type="Gene3D" id="2.40.40.10">
    <property type="entry name" value="RlpA-like domain"/>
    <property type="match status" value="1"/>
</dbReference>
<feature type="chain" id="PRO_5013412185" description="Endolytic peptidoglycan transglycosylase RlpA" evidence="6">
    <location>
        <begin position="23"/>
        <end position="130"/>
    </location>
</feature>